<dbReference type="PANTHER" id="PTHR23022">
    <property type="entry name" value="TRANSPOSABLE ELEMENT-RELATED"/>
    <property type="match status" value="1"/>
</dbReference>
<dbReference type="Gene3D" id="3.30.420.10">
    <property type="entry name" value="Ribonuclease H-like superfamily/Ribonuclease H"/>
    <property type="match status" value="1"/>
</dbReference>
<organism evidence="2 3">
    <name type="scientific">Myotis myotis</name>
    <name type="common">Greater mouse-eared bat</name>
    <name type="synonym">Vespertilio myotis</name>
    <dbReference type="NCBI Taxonomy" id="51298"/>
    <lineage>
        <taxon>Eukaryota</taxon>
        <taxon>Metazoa</taxon>
        <taxon>Chordata</taxon>
        <taxon>Craniata</taxon>
        <taxon>Vertebrata</taxon>
        <taxon>Euteleostomi</taxon>
        <taxon>Mammalia</taxon>
        <taxon>Eutheria</taxon>
        <taxon>Laurasiatheria</taxon>
        <taxon>Chiroptera</taxon>
        <taxon>Yangochiroptera</taxon>
        <taxon>Vespertilionidae</taxon>
        <taxon>Myotis</taxon>
    </lineage>
</organism>
<keyword evidence="3" id="KW-1185">Reference proteome</keyword>
<dbReference type="InterPro" id="IPR036397">
    <property type="entry name" value="RNaseH_sf"/>
</dbReference>
<comment type="caution">
    <text evidence="2">The sequence shown here is derived from an EMBL/GenBank/DDBJ whole genome shotgun (WGS) entry which is preliminary data.</text>
</comment>
<evidence type="ECO:0000259" key="1">
    <source>
        <dbReference type="Pfam" id="PF13358"/>
    </source>
</evidence>
<dbReference type="Pfam" id="PF13358">
    <property type="entry name" value="DDE_3"/>
    <property type="match status" value="1"/>
</dbReference>
<reference evidence="2 3" key="1">
    <citation type="journal article" date="2020" name="Nature">
        <title>Six reference-quality genomes reveal evolution of bat adaptations.</title>
        <authorList>
            <person name="Jebb D."/>
            <person name="Huang Z."/>
            <person name="Pippel M."/>
            <person name="Hughes G.M."/>
            <person name="Lavrichenko K."/>
            <person name="Devanna P."/>
            <person name="Winkler S."/>
            <person name="Jermiin L.S."/>
            <person name="Skirmuntt E.C."/>
            <person name="Katzourakis A."/>
            <person name="Burkitt-Gray L."/>
            <person name="Ray D.A."/>
            <person name="Sullivan K.A.M."/>
            <person name="Roscito J.G."/>
            <person name="Kirilenko B.M."/>
            <person name="Davalos L.M."/>
            <person name="Corthals A.P."/>
            <person name="Power M.L."/>
            <person name="Jones G."/>
            <person name="Ransome R.D."/>
            <person name="Dechmann D.K.N."/>
            <person name="Locatelli A.G."/>
            <person name="Puechmaille S.J."/>
            <person name="Fedrigo O."/>
            <person name="Jarvis E.D."/>
            <person name="Hiller M."/>
            <person name="Vernes S.C."/>
            <person name="Myers E.W."/>
            <person name="Teeling E.C."/>
        </authorList>
    </citation>
    <scope>NUCLEOTIDE SEQUENCE [LARGE SCALE GENOMIC DNA]</scope>
    <source>
        <strain evidence="2">MMyoMyo1</strain>
        <tissue evidence="2">Flight muscle</tissue>
    </source>
</reference>
<dbReference type="Proteomes" id="UP000527355">
    <property type="component" value="Unassembled WGS sequence"/>
</dbReference>
<dbReference type="GO" id="GO:0003676">
    <property type="term" value="F:nucleic acid binding"/>
    <property type="evidence" value="ECO:0007669"/>
    <property type="project" value="InterPro"/>
</dbReference>
<dbReference type="InterPro" id="IPR052338">
    <property type="entry name" value="Transposase_5"/>
</dbReference>
<evidence type="ECO:0000313" key="3">
    <source>
        <dbReference type="Proteomes" id="UP000527355"/>
    </source>
</evidence>
<accession>A0A7J7ZWV4</accession>
<name>A0A7J7ZWV4_MYOMY</name>
<gene>
    <name evidence="2" type="ORF">mMyoMyo1_009692</name>
</gene>
<feature type="domain" description="Tc1-like transposase DDE" evidence="1">
    <location>
        <begin position="89"/>
        <end position="233"/>
    </location>
</feature>
<sequence length="284" mass="33346">MLMKRRKKKCRTLFLMGAPIEQYYKDQFPYDKPVERLLDTRQISRTLHRMGYESQRPVQTPLLSAVAKIKHLQFAQEYKDWTVEHWKKVMWSDESHFQLHHADGRVRIWRKQHESMHPTCMSTTLQTGGGSVMVWVMFSWHDLGPLIHVEQRLNSTTYLSIIADQVHPIMLMAYLNGDGFFQQDNAPCHDARIVQEWFQEYQGDITLLRWPPQSPDLNPIVHLWDKVKRAIRQLVPQPSNLTELDSAILQAWCQISCITFQHIVGSMPRRITAVLKAKDGPTKY</sequence>
<dbReference type="AlphaFoldDB" id="A0A7J7ZWV4"/>
<dbReference type="EMBL" id="JABWUV010000002">
    <property type="protein sequence ID" value="KAF6378787.1"/>
    <property type="molecule type" value="Genomic_DNA"/>
</dbReference>
<dbReference type="PANTHER" id="PTHR23022:SF119">
    <property type="entry name" value="TC1-LIKE TRANSPOSASE DDE DOMAIN-CONTAINING PROTEIN"/>
    <property type="match status" value="1"/>
</dbReference>
<proteinExistence type="predicted"/>
<evidence type="ECO:0000313" key="2">
    <source>
        <dbReference type="EMBL" id="KAF6378787.1"/>
    </source>
</evidence>
<protein>
    <recommendedName>
        <fullName evidence="1">Tc1-like transposase DDE domain-containing protein</fullName>
    </recommendedName>
</protein>
<dbReference type="InterPro" id="IPR038717">
    <property type="entry name" value="Tc1-like_DDE_dom"/>
</dbReference>